<keyword evidence="3 5" id="KW-1133">Transmembrane helix</keyword>
<comment type="subcellular location">
    <subcellularLocation>
        <location evidence="1">Membrane</location>
        <topology evidence="1">Multi-pass membrane protein</topology>
    </subcellularLocation>
</comment>
<feature type="transmembrane region" description="Helical" evidence="5">
    <location>
        <begin position="124"/>
        <end position="143"/>
    </location>
</feature>
<dbReference type="InterPro" id="IPR007568">
    <property type="entry name" value="RTA1"/>
</dbReference>
<feature type="transmembrane region" description="Helical" evidence="5">
    <location>
        <begin position="44"/>
        <end position="62"/>
    </location>
</feature>
<feature type="transmembrane region" description="Helical" evidence="5">
    <location>
        <begin position="155"/>
        <end position="181"/>
    </location>
</feature>
<dbReference type="PANTHER" id="PTHR31465:SF32">
    <property type="entry name" value="DOMAIN PROTEIN, PUTATIVE-RELATED"/>
    <property type="match status" value="1"/>
</dbReference>
<dbReference type="RefSeq" id="XP_024727012.1">
    <property type="nucleotide sequence ID" value="XM_024876311.1"/>
</dbReference>
<evidence type="ECO:0000256" key="1">
    <source>
        <dbReference type="ARBA" id="ARBA00004141"/>
    </source>
</evidence>
<organism evidence="6 7">
    <name type="scientific">Hyaloscypha bicolor E</name>
    <dbReference type="NCBI Taxonomy" id="1095630"/>
    <lineage>
        <taxon>Eukaryota</taxon>
        <taxon>Fungi</taxon>
        <taxon>Dikarya</taxon>
        <taxon>Ascomycota</taxon>
        <taxon>Pezizomycotina</taxon>
        <taxon>Leotiomycetes</taxon>
        <taxon>Helotiales</taxon>
        <taxon>Hyaloscyphaceae</taxon>
        <taxon>Hyaloscypha</taxon>
        <taxon>Hyaloscypha bicolor</taxon>
    </lineage>
</organism>
<dbReference type="GeneID" id="36584390"/>
<evidence type="ECO:0000313" key="7">
    <source>
        <dbReference type="Proteomes" id="UP000235371"/>
    </source>
</evidence>
<dbReference type="PANTHER" id="PTHR31465">
    <property type="entry name" value="PROTEIN RTA1-RELATED"/>
    <property type="match status" value="1"/>
</dbReference>
<name>A0A2J6SH58_9HELO</name>
<evidence type="ECO:0000256" key="4">
    <source>
        <dbReference type="ARBA" id="ARBA00023136"/>
    </source>
</evidence>
<dbReference type="Pfam" id="PF04479">
    <property type="entry name" value="RTA1"/>
    <property type="match status" value="1"/>
</dbReference>
<gene>
    <name evidence="6" type="ORF">K444DRAFT_547504</name>
</gene>
<protein>
    <submittedName>
        <fullName evidence="6">RTA1 like protein</fullName>
    </submittedName>
</protein>
<dbReference type="STRING" id="1095630.A0A2J6SH58"/>
<keyword evidence="2 5" id="KW-0812">Transmembrane</keyword>
<keyword evidence="4 5" id="KW-0472">Membrane</keyword>
<evidence type="ECO:0000256" key="5">
    <source>
        <dbReference type="SAM" id="Phobius"/>
    </source>
</evidence>
<proteinExistence type="predicted"/>
<feature type="transmembrane region" description="Helical" evidence="5">
    <location>
        <begin position="82"/>
        <end position="103"/>
    </location>
</feature>
<feature type="transmembrane region" description="Helical" evidence="5">
    <location>
        <begin position="236"/>
        <end position="258"/>
    </location>
</feature>
<feature type="transmembrane region" description="Helical" evidence="5">
    <location>
        <begin position="15"/>
        <end position="32"/>
    </location>
</feature>
<dbReference type="OrthoDB" id="3358017at2759"/>
<keyword evidence="7" id="KW-1185">Reference proteome</keyword>
<dbReference type="AlphaFoldDB" id="A0A2J6SH58"/>
<accession>A0A2J6SH58</accession>
<dbReference type="Proteomes" id="UP000235371">
    <property type="component" value="Unassembled WGS sequence"/>
</dbReference>
<evidence type="ECO:0000256" key="2">
    <source>
        <dbReference type="ARBA" id="ARBA00022692"/>
    </source>
</evidence>
<dbReference type="InParanoid" id="A0A2J6SH58"/>
<dbReference type="EMBL" id="KZ613913">
    <property type="protein sequence ID" value="PMD50108.1"/>
    <property type="molecule type" value="Genomic_DNA"/>
</dbReference>
<feature type="transmembrane region" description="Helical" evidence="5">
    <location>
        <begin position="201"/>
        <end position="221"/>
    </location>
</feature>
<dbReference type="GO" id="GO:0016020">
    <property type="term" value="C:membrane"/>
    <property type="evidence" value="ECO:0007669"/>
    <property type="project" value="UniProtKB-SubCell"/>
</dbReference>
<sequence length="283" mass="31411">MTNADPNSIWPSDTHFPLAIVFAVIYLIPLIIQFYQTIVKYKAYYFIPILVGVCFEFFGYITRAVSIKLPDQIPPYAVSSSLIVLAPLFVAAGNYLLLSRLCLSVLPCHITHIHYIPLRKLTKIFIISDVITFLIQVSGSGIASSGNWEGSTTKIGVDVLMVGLGVQLATVVFLCGVVGRFDVLTRRGEVRPEVEDGWRKVLRAVYISSGLIVVRSVYRLIEFAMGIHGYPFTHEWMFYTFESLPMVPAIGVFCVWPPGAYFVRQGRKAGGDVRMESGDGMGA</sequence>
<evidence type="ECO:0000256" key="3">
    <source>
        <dbReference type="ARBA" id="ARBA00022989"/>
    </source>
</evidence>
<reference evidence="6 7" key="1">
    <citation type="submission" date="2016-04" db="EMBL/GenBank/DDBJ databases">
        <title>A degradative enzymes factory behind the ericoid mycorrhizal symbiosis.</title>
        <authorList>
            <consortium name="DOE Joint Genome Institute"/>
            <person name="Martino E."/>
            <person name="Morin E."/>
            <person name="Grelet G."/>
            <person name="Kuo A."/>
            <person name="Kohler A."/>
            <person name="Daghino S."/>
            <person name="Barry K."/>
            <person name="Choi C."/>
            <person name="Cichocki N."/>
            <person name="Clum A."/>
            <person name="Copeland A."/>
            <person name="Hainaut M."/>
            <person name="Haridas S."/>
            <person name="Labutti K."/>
            <person name="Lindquist E."/>
            <person name="Lipzen A."/>
            <person name="Khouja H.-R."/>
            <person name="Murat C."/>
            <person name="Ohm R."/>
            <person name="Olson A."/>
            <person name="Spatafora J."/>
            <person name="Veneault-Fourrey C."/>
            <person name="Henrissat B."/>
            <person name="Grigoriev I."/>
            <person name="Martin F."/>
            <person name="Perotto S."/>
        </authorList>
    </citation>
    <scope>NUCLEOTIDE SEQUENCE [LARGE SCALE GENOMIC DNA]</scope>
    <source>
        <strain evidence="6 7">E</strain>
    </source>
</reference>
<evidence type="ECO:0000313" key="6">
    <source>
        <dbReference type="EMBL" id="PMD50108.1"/>
    </source>
</evidence>